<dbReference type="EMBL" id="SNRW01002377">
    <property type="protein sequence ID" value="KAA6392980.1"/>
    <property type="molecule type" value="Genomic_DNA"/>
</dbReference>
<organism evidence="1 2">
    <name type="scientific">Streblomastix strix</name>
    <dbReference type="NCBI Taxonomy" id="222440"/>
    <lineage>
        <taxon>Eukaryota</taxon>
        <taxon>Metamonada</taxon>
        <taxon>Preaxostyla</taxon>
        <taxon>Oxymonadida</taxon>
        <taxon>Streblomastigidae</taxon>
        <taxon>Streblomastix</taxon>
    </lineage>
</organism>
<accession>A0A5J4WDL4</accession>
<comment type="caution">
    <text evidence="1">The sequence shown here is derived from an EMBL/GenBank/DDBJ whole genome shotgun (WGS) entry which is preliminary data.</text>
</comment>
<name>A0A5J4WDL4_9EUKA</name>
<dbReference type="Proteomes" id="UP000324800">
    <property type="component" value="Unassembled WGS sequence"/>
</dbReference>
<evidence type="ECO:0000313" key="1">
    <source>
        <dbReference type="EMBL" id="KAA6392980.1"/>
    </source>
</evidence>
<gene>
    <name evidence="1" type="ORF">EZS28_011491</name>
</gene>
<reference evidence="1 2" key="1">
    <citation type="submission" date="2019-03" db="EMBL/GenBank/DDBJ databases">
        <title>Single cell metagenomics reveals metabolic interactions within the superorganism composed of flagellate Streblomastix strix and complex community of Bacteroidetes bacteria on its surface.</title>
        <authorList>
            <person name="Treitli S.C."/>
            <person name="Kolisko M."/>
            <person name="Husnik F."/>
            <person name="Keeling P."/>
            <person name="Hampl V."/>
        </authorList>
    </citation>
    <scope>NUCLEOTIDE SEQUENCE [LARGE SCALE GENOMIC DNA]</scope>
    <source>
        <strain evidence="1">ST1C</strain>
    </source>
</reference>
<protein>
    <submittedName>
        <fullName evidence="1">Uncharacterized protein</fullName>
    </submittedName>
</protein>
<proteinExistence type="predicted"/>
<dbReference type="AlphaFoldDB" id="A0A5J4WDL4"/>
<evidence type="ECO:0000313" key="2">
    <source>
        <dbReference type="Proteomes" id="UP000324800"/>
    </source>
</evidence>
<sequence length="1153" mass="127119">MSSRQSVPKIPAIVGVDSPFEKEIIAYTFDVVENQVELNTEEEGCCGKFMYDGTRTLNDITINNVNIPTLDIDKVNLLRDSYKSCLQKVRKITSMLDLGDISSKLMSAANIHSLDVLIKHDEILFGSIRYNSIGLVEQVENINKQINMINNAPAPDVYTRPEANEIFDTKADKSDTYTKTETDTMLDEKQIKTQYVDSYTKSENDALLLQKANVIDIVDSYSKTEDDELLLLKANVADIVCSYSRTEDDTLLDAKADKTDTYTKTEDDALLLLKANVADIVDSYTKTEDDTLLDAKADKTDTYTKTEDDALLLLKVNVAEIVDSYSKTEKDALLLFNADKTETYTKTETDTLLDAKADKTDMIDSYSTTEDDALLLLKVNVTDLTNYVDFTSVQTITGQKQFGVINASSIAKLSKNDASILLTGGGDMLVSSLVTQPQLQEIRYIATRKSKAYVFPTLDELNNWMAIQENVAKLVIGDNLYVIDKAVTDNWWDGTDLKRTATGGGNAITDISINGNVLTPAKNKIFVDTGYDQSISGQKTFKTTIHSVGIMEQTYDNTNVVCELEGDRLIADIQSASYSKSEDDALLLLEADKSTTYSKTKDDALLLLKADKTQLIDSQTKCEDDALLLPKADKSTTYIKTEDDTLLLLKANKSTTYTKTKDDALLLLKADKTQLIDSYTKGEDEALLLLKADKTQLIDSYTKGETNNLLNNKTDTGISYTKTEDDTLLLLKANKSTTYTKTKDDAPILLKADKTQLIDSYTKGEDDSLLLLKADKTQLIDYNTKGETNNLFNNKANAGISYTKGEDDALLIMKPDKTYLIDSYTKDEDEALLLLKAEKTQLIDSNTKDETINLLNNKTNQSTIYTKTETDQLISEIDVRDVNLTDYYNKTKTKELLGEKADVTEPSNYMTLGTTQAINANKTFNNACRFVSSIDRMSTVTGSSFVKSGADDTVVLIGAGGTKPISEFAGSPTDLSNYYTKTQTYSQTEANNKFVRLEGSIQQTITGRLKYVSPFDYPDETQDPVANTYLTQSEVDAKLTNVVTTNTTQSITGSKTFTSNVSATGFAKTGKDDTSVLLAGGGDRLLSSFGGIEDLISSAFSIQDDVAVITYIAIPNHTVDKGGYVSITHSTGLITCKSTTNTYIQCASATWVK</sequence>